<evidence type="ECO:0000256" key="3">
    <source>
        <dbReference type="ARBA" id="ARBA00022475"/>
    </source>
</evidence>
<evidence type="ECO:0000256" key="5">
    <source>
        <dbReference type="ARBA" id="ARBA00023136"/>
    </source>
</evidence>
<dbReference type="Proteomes" id="UP000192907">
    <property type="component" value="Unassembled WGS sequence"/>
</dbReference>
<dbReference type="RefSeq" id="WP_132317679.1">
    <property type="nucleotide sequence ID" value="NZ_FWZT01000006.1"/>
</dbReference>
<keyword evidence="6" id="KW-0449">Lipoprotein</keyword>
<organism evidence="9 10">
    <name type="scientific">Pseudobacteriovorax antillogorgiicola</name>
    <dbReference type="NCBI Taxonomy" id="1513793"/>
    <lineage>
        <taxon>Bacteria</taxon>
        <taxon>Pseudomonadati</taxon>
        <taxon>Bdellovibrionota</taxon>
        <taxon>Oligoflexia</taxon>
        <taxon>Oligoflexales</taxon>
        <taxon>Pseudobacteriovoracaceae</taxon>
        <taxon>Pseudobacteriovorax</taxon>
    </lineage>
</organism>
<dbReference type="OrthoDB" id="5298108at2"/>
<proteinExistence type="inferred from homology"/>
<evidence type="ECO:0000256" key="6">
    <source>
        <dbReference type="ARBA" id="ARBA00023288"/>
    </source>
</evidence>
<comment type="subcellular location">
    <subcellularLocation>
        <location evidence="1">Cell membrane</location>
        <topology evidence="1">Lipid-anchor</topology>
    </subcellularLocation>
</comment>
<sequence length="352" mass="37025">MKHFWVVFVTVLQLSCSSESDSSPTSDLKVALVTDFGKIDDGTFNQSAYEGGLQAAQAFGLQFDYREPASTDDYSTEVEYFVDQDYDMVITVGFQMTDVTLESAQSFPDTKFVIVDVTYDDYPDNLVGLSFAEDEAGYLAGSLAAMVSESKSLGVIGGIALPPVKSFVNGFINGALAECETCSIACTYISSFTDPDTGAAQASSMISNQNADVIFGAGGATGSGAILETTKSNKWAIGVDTDEYYTTYQSGAEASSTYLLSSAVKKIDVAVYEQIEALVNGNFVAGSIDFDASNNGIGLSDYHSTAVTTTIQTSISEILSGLGDGTISTNVNESTGDSETSNSVTCSEVQGS</sequence>
<keyword evidence="3" id="KW-1003">Cell membrane</keyword>
<dbReference type="InterPro" id="IPR050957">
    <property type="entry name" value="BMP_lipoprotein"/>
</dbReference>
<dbReference type="InterPro" id="IPR003760">
    <property type="entry name" value="PnrA-like"/>
</dbReference>
<evidence type="ECO:0000313" key="9">
    <source>
        <dbReference type="EMBL" id="SMF19121.1"/>
    </source>
</evidence>
<evidence type="ECO:0000256" key="2">
    <source>
        <dbReference type="ARBA" id="ARBA00008610"/>
    </source>
</evidence>
<dbReference type="PANTHER" id="PTHR34296:SF2">
    <property type="entry name" value="ABC TRANSPORTER GUANOSINE-BINDING PROTEIN NUPN"/>
    <property type="match status" value="1"/>
</dbReference>
<dbReference type="PANTHER" id="PTHR34296">
    <property type="entry name" value="TRANSCRIPTIONAL ACTIVATOR PROTEIN MED"/>
    <property type="match status" value="1"/>
</dbReference>
<evidence type="ECO:0000313" key="10">
    <source>
        <dbReference type="Proteomes" id="UP000192907"/>
    </source>
</evidence>
<dbReference type="SUPFAM" id="SSF53822">
    <property type="entry name" value="Periplasmic binding protein-like I"/>
    <property type="match status" value="1"/>
</dbReference>
<gene>
    <name evidence="9" type="ORF">SAMN06296036_106242</name>
</gene>
<dbReference type="AlphaFoldDB" id="A0A1Y6BPT3"/>
<dbReference type="Pfam" id="PF02608">
    <property type="entry name" value="Bmp"/>
    <property type="match status" value="1"/>
</dbReference>
<keyword evidence="4" id="KW-0732">Signal</keyword>
<feature type="region of interest" description="Disordered" evidence="7">
    <location>
        <begin position="329"/>
        <end position="352"/>
    </location>
</feature>
<reference evidence="10" key="1">
    <citation type="submission" date="2017-04" db="EMBL/GenBank/DDBJ databases">
        <authorList>
            <person name="Varghese N."/>
            <person name="Submissions S."/>
        </authorList>
    </citation>
    <scope>NUCLEOTIDE SEQUENCE [LARGE SCALE GENOMIC DNA]</scope>
    <source>
        <strain evidence="10">RKEM611</strain>
    </source>
</reference>
<evidence type="ECO:0000256" key="4">
    <source>
        <dbReference type="ARBA" id="ARBA00022729"/>
    </source>
</evidence>
<dbReference type="CDD" id="cd06354">
    <property type="entry name" value="PBP1_PrnA-like"/>
    <property type="match status" value="1"/>
</dbReference>
<dbReference type="STRING" id="1513793.SAMN06296036_106242"/>
<keyword evidence="5" id="KW-0472">Membrane</keyword>
<evidence type="ECO:0000256" key="1">
    <source>
        <dbReference type="ARBA" id="ARBA00004193"/>
    </source>
</evidence>
<protein>
    <submittedName>
        <fullName evidence="9">Nucleoside-binding protein</fullName>
    </submittedName>
</protein>
<dbReference type="GO" id="GO:0005886">
    <property type="term" value="C:plasma membrane"/>
    <property type="evidence" value="ECO:0007669"/>
    <property type="project" value="UniProtKB-SubCell"/>
</dbReference>
<dbReference type="Gene3D" id="3.40.50.2300">
    <property type="match status" value="2"/>
</dbReference>
<accession>A0A1Y6BPT3</accession>
<keyword evidence="10" id="KW-1185">Reference proteome</keyword>
<name>A0A1Y6BPT3_9BACT</name>
<evidence type="ECO:0000259" key="8">
    <source>
        <dbReference type="Pfam" id="PF02608"/>
    </source>
</evidence>
<evidence type="ECO:0000256" key="7">
    <source>
        <dbReference type="SAM" id="MobiDB-lite"/>
    </source>
</evidence>
<comment type="similarity">
    <text evidence="2">Belongs to the BMP lipoprotein family.</text>
</comment>
<feature type="domain" description="ABC transporter substrate-binding protein PnrA-like" evidence="8">
    <location>
        <begin position="30"/>
        <end position="313"/>
    </location>
</feature>
<dbReference type="InterPro" id="IPR028082">
    <property type="entry name" value="Peripla_BP_I"/>
</dbReference>
<dbReference type="EMBL" id="FWZT01000006">
    <property type="protein sequence ID" value="SMF19121.1"/>
    <property type="molecule type" value="Genomic_DNA"/>
</dbReference>